<evidence type="ECO:0000256" key="3">
    <source>
        <dbReference type="ARBA" id="ARBA00022692"/>
    </source>
</evidence>
<comment type="similarity">
    <text evidence="6">In the C-terminal section; belongs to the OsmX family.</text>
</comment>
<keyword evidence="11" id="KW-1185">Reference proteome</keyword>
<comment type="subcellular location">
    <subcellularLocation>
        <location evidence="8">Cell membrane</location>
        <topology evidence="8">Multi-pass membrane protein</topology>
    </subcellularLocation>
    <subcellularLocation>
        <location evidence="1">Membrane</location>
        <topology evidence="1">Multi-pass membrane protein</topology>
    </subcellularLocation>
</comment>
<evidence type="ECO:0000256" key="2">
    <source>
        <dbReference type="ARBA" id="ARBA00022448"/>
    </source>
</evidence>
<evidence type="ECO:0000256" key="7">
    <source>
        <dbReference type="ARBA" id="ARBA00035652"/>
    </source>
</evidence>
<dbReference type="Proteomes" id="UP000184035">
    <property type="component" value="Unassembled WGS sequence"/>
</dbReference>
<dbReference type="EMBL" id="FQVM01000024">
    <property type="protein sequence ID" value="SHF00702.1"/>
    <property type="molecule type" value="Genomic_DNA"/>
</dbReference>
<reference evidence="10 11" key="1">
    <citation type="submission" date="2016-11" db="EMBL/GenBank/DDBJ databases">
        <authorList>
            <person name="Jaros S."/>
            <person name="Januszkiewicz K."/>
            <person name="Wedrychowicz H."/>
        </authorList>
    </citation>
    <scope>NUCLEOTIDE SEQUENCE [LARGE SCALE GENOMIC DNA]</scope>
    <source>
        <strain evidence="10 11">DSM 2631</strain>
    </source>
</reference>
<dbReference type="InterPro" id="IPR035906">
    <property type="entry name" value="MetI-like_sf"/>
</dbReference>
<dbReference type="InterPro" id="IPR000515">
    <property type="entry name" value="MetI-like"/>
</dbReference>
<feature type="transmembrane region" description="Helical" evidence="8">
    <location>
        <begin position="229"/>
        <end position="247"/>
    </location>
</feature>
<name>A0A1M4Y5H8_9CLOT</name>
<dbReference type="SUPFAM" id="SSF53850">
    <property type="entry name" value="Periplasmic binding protein-like II"/>
    <property type="match status" value="1"/>
</dbReference>
<evidence type="ECO:0000256" key="4">
    <source>
        <dbReference type="ARBA" id="ARBA00022989"/>
    </source>
</evidence>
<feature type="transmembrane region" description="Helical" evidence="8">
    <location>
        <begin position="181"/>
        <end position="201"/>
    </location>
</feature>
<evidence type="ECO:0000313" key="11">
    <source>
        <dbReference type="Proteomes" id="UP000184035"/>
    </source>
</evidence>
<keyword evidence="2 8" id="KW-0813">Transport</keyword>
<dbReference type="GO" id="GO:0022857">
    <property type="term" value="F:transmembrane transporter activity"/>
    <property type="evidence" value="ECO:0007669"/>
    <property type="project" value="InterPro"/>
</dbReference>
<feature type="transmembrane region" description="Helical" evidence="8">
    <location>
        <begin position="69"/>
        <end position="94"/>
    </location>
</feature>
<evidence type="ECO:0000313" key="10">
    <source>
        <dbReference type="EMBL" id="SHF00702.1"/>
    </source>
</evidence>
<keyword evidence="3 8" id="KW-0812">Transmembrane</keyword>
<dbReference type="GO" id="GO:0043190">
    <property type="term" value="C:ATP-binding cassette (ABC) transporter complex"/>
    <property type="evidence" value="ECO:0007669"/>
    <property type="project" value="InterPro"/>
</dbReference>
<dbReference type="Gene3D" id="1.10.3720.10">
    <property type="entry name" value="MetI-like"/>
    <property type="match status" value="1"/>
</dbReference>
<dbReference type="STRING" id="1533.SAMN05443638_1241"/>
<comment type="similarity">
    <text evidence="8">Belongs to the binding-protein-dependent transport system permease family.</text>
</comment>
<gene>
    <name evidence="10" type="ORF">SAMN05443638_1241</name>
</gene>
<protein>
    <submittedName>
        <fullName evidence="10">Osmoprotectant transport system permease protein</fullName>
    </submittedName>
</protein>
<dbReference type="AlphaFoldDB" id="A0A1M4Y5H8"/>
<evidence type="ECO:0000256" key="6">
    <source>
        <dbReference type="ARBA" id="ARBA00035642"/>
    </source>
</evidence>
<keyword evidence="5 8" id="KW-0472">Membrane</keyword>
<evidence type="ECO:0000259" key="9">
    <source>
        <dbReference type="PROSITE" id="PS50928"/>
    </source>
</evidence>
<dbReference type="SUPFAM" id="SSF161098">
    <property type="entry name" value="MetI-like"/>
    <property type="match status" value="1"/>
</dbReference>
<dbReference type="RefSeq" id="WP_072897040.1">
    <property type="nucleotide sequence ID" value="NZ_FQVM01000024.1"/>
</dbReference>
<keyword evidence="4 8" id="KW-1133">Transmembrane helix</keyword>
<dbReference type="PANTHER" id="PTHR30177:SF4">
    <property type="entry name" value="OSMOPROTECTANT IMPORT PERMEASE PROTEIN OSMW"/>
    <property type="match status" value="1"/>
</dbReference>
<dbReference type="CDD" id="cd06261">
    <property type="entry name" value="TM_PBP2"/>
    <property type="match status" value="1"/>
</dbReference>
<organism evidence="10 11">
    <name type="scientific">Clostridium fallax</name>
    <dbReference type="NCBI Taxonomy" id="1533"/>
    <lineage>
        <taxon>Bacteria</taxon>
        <taxon>Bacillati</taxon>
        <taxon>Bacillota</taxon>
        <taxon>Clostridia</taxon>
        <taxon>Eubacteriales</taxon>
        <taxon>Clostridiaceae</taxon>
        <taxon>Clostridium</taxon>
    </lineage>
</organism>
<comment type="similarity">
    <text evidence="7">In the N-terminal section; belongs to the binding-protein-dependent transport system permease family.</text>
</comment>
<dbReference type="PROSITE" id="PS50928">
    <property type="entry name" value="ABC_TM1"/>
    <property type="match status" value="1"/>
</dbReference>
<dbReference type="Pfam" id="PF04069">
    <property type="entry name" value="OpuAC"/>
    <property type="match status" value="1"/>
</dbReference>
<evidence type="ECO:0000256" key="8">
    <source>
        <dbReference type="RuleBase" id="RU363032"/>
    </source>
</evidence>
<proteinExistence type="inferred from homology"/>
<accession>A0A1M4Y5H8</accession>
<dbReference type="InterPro" id="IPR051204">
    <property type="entry name" value="ABC_transp_perm/SBD"/>
</dbReference>
<evidence type="ECO:0000256" key="5">
    <source>
        <dbReference type="ARBA" id="ARBA00023136"/>
    </source>
</evidence>
<dbReference type="FunFam" id="1.10.3720.10:FF:000001">
    <property type="entry name" value="Glycine betaine ABC transporter, permease"/>
    <property type="match status" value="1"/>
</dbReference>
<evidence type="ECO:0000256" key="1">
    <source>
        <dbReference type="ARBA" id="ARBA00004141"/>
    </source>
</evidence>
<dbReference type="GO" id="GO:0031460">
    <property type="term" value="P:glycine betaine transport"/>
    <property type="evidence" value="ECO:0007669"/>
    <property type="project" value="TreeGrafter"/>
</dbReference>
<dbReference type="Gene3D" id="3.40.190.120">
    <property type="entry name" value="Osmoprotection protein (prox), domain 2"/>
    <property type="match status" value="1"/>
</dbReference>
<dbReference type="PANTHER" id="PTHR30177">
    <property type="entry name" value="GLYCINE BETAINE/L-PROLINE TRANSPORT SYSTEM PERMEASE PROTEIN PROW"/>
    <property type="match status" value="1"/>
</dbReference>
<feature type="transmembrane region" description="Helical" evidence="8">
    <location>
        <begin position="152"/>
        <end position="175"/>
    </location>
</feature>
<dbReference type="OrthoDB" id="9801163at2"/>
<feature type="transmembrane region" description="Helical" evidence="8">
    <location>
        <begin position="26"/>
        <end position="48"/>
    </location>
</feature>
<feature type="domain" description="ABC transmembrane type-1" evidence="9">
    <location>
        <begin position="22"/>
        <end position="201"/>
    </location>
</feature>
<dbReference type="Gene3D" id="3.40.190.10">
    <property type="entry name" value="Periplasmic binding protein-like II"/>
    <property type="match status" value="1"/>
</dbReference>
<dbReference type="InterPro" id="IPR007210">
    <property type="entry name" value="ABC_Gly_betaine_transp_sub-bd"/>
</dbReference>
<dbReference type="Pfam" id="PF00528">
    <property type="entry name" value="BPD_transp_1"/>
    <property type="match status" value="1"/>
</dbReference>
<sequence>MEFIKEVFNLYVEKREFFLELAGQHLMLSFISIIISAIIGIILGIIISENRKLSYPIIGATNFLYTIPSIAILGFLVSVSGVGNTTAIITLSIYGLLPMVTNTYTGIKNIDDEIIEAAKGMGSTNFQILYKIKIPLALPVIFAGFKNMVVMTIALCGIASFIGAGGLGVAIWRGITTNNPIMTFAGSFLISIIALLSDWILRKIEKNINYRIAGNSLKLNKNKYLKKKLLKPILISLILFSLLGFIFTNLKDNKVIVIGSKPTTEEYILSEILAQLIENKLDLKVEIKKGIGGGTANIHPAMEKGEIDLYPEYTGTAWEYVLKNKPMKDKDKLYEKLKEEYKEKYNFNWVGLYGYNSTYALIIDNDFGEDNNIKTYSDLTKFSSNLIFGAEYDFYERNDGYDALSKKYNLDFKSKLDLDIGLKYQGLSSKKVDVINAFSTDAQLKSDEFRILEDDKEFFPSYLAGTVVREETLENYEGLEDVLKLLNNQITEREIIHMNYEVEINKKEDSEVARDFLIRKGLIE</sequence>